<dbReference type="PANTHER" id="PTHR34501">
    <property type="entry name" value="PROTEIN YDDL-RELATED"/>
    <property type="match status" value="1"/>
</dbReference>
<evidence type="ECO:0000256" key="6">
    <source>
        <dbReference type="ARBA" id="ARBA00022729"/>
    </source>
</evidence>
<dbReference type="EMBL" id="AQQV01000003">
    <property type="protein sequence ID" value="ORE86216.1"/>
    <property type="molecule type" value="Genomic_DNA"/>
</dbReference>
<dbReference type="GO" id="GO:0015288">
    <property type="term" value="F:porin activity"/>
    <property type="evidence" value="ECO:0007669"/>
    <property type="project" value="UniProtKB-KW"/>
</dbReference>
<evidence type="ECO:0000256" key="5">
    <source>
        <dbReference type="ARBA" id="ARBA00022692"/>
    </source>
</evidence>
<keyword evidence="10" id="KW-0998">Cell outer membrane</keyword>
<keyword evidence="6 11" id="KW-0732">Signal</keyword>
<keyword evidence="14" id="KW-1185">Reference proteome</keyword>
<comment type="subcellular location">
    <subcellularLocation>
        <location evidence="1">Cell outer membrane</location>
        <topology evidence="1">Multi-pass membrane protein</topology>
    </subcellularLocation>
</comment>
<comment type="caution">
    <text evidence="13">The sequence shown here is derived from an EMBL/GenBank/DDBJ whole genome shotgun (WGS) entry which is preliminary data.</text>
</comment>
<keyword evidence="4" id="KW-1134">Transmembrane beta strand</keyword>
<evidence type="ECO:0000256" key="7">
    <source>
        <dbReference type="ARBA" id="ARBA00023065"/>
    </source>
</evidence>
<evidence type="ECO:0000259" key="12">
    <source>
        <dbReference type="Pfam" id="PF13609"/>
    </source>
</evidence>
<keyword evidence="5" id="KW-0812">Transmembrane</keyword>
<dbReference type="Gene3D" id="2.40.160.10">
    <property type="entry name" value="Porin"/>
    <property type="match status" value="1"/>
</dbReference>
<keyword evidence="7" id="KW-0406">Ion transport</keyword>
<evidence type="ECO:0000313" key="13">
    <source>
        <dbReference type="EMBL" id="ORE86216.1"/>
    </source>
</evidence>
<evidence type="ECO:0000256" key="4">
    <source>
        <dbReference type="ARBA" id="ARBA00022452"/>
    </source>
</evidence>
<dbReference type="InterPro" id="IPR033900">
    <property type="entry name" value="Gram_neg_porin_domain"/>
</dbReference>
<gene>
    <name evidence="13" type="ORF">ATO7_13003</name>
</gene>
<feature type="signal peptide" evidence="11">
    <location>
        <begin position="1"/>
        <end position="19"/>
    </location>
</feature>
<evidence type="ECO:0000256" key="1">
    <source>
        <dbReference type="ARBA" id="ARBA00004571"/>
    </source>
</evidence>
<keyword evidence="9" id="KW-0472">Membrane</keyword>
<dbReference type="PANTHER" id="PTHR34501:SF9">
    <property type="entry name" value="MAJOR OUTER MEMBRANE PROTEIN P.IA"/>
    <property type="match status" value="1"/>
</dbReference>
<dbReference type="GO" id="GO:0046930">
    <property type="term" value="C:pore complex"/>
    <property type="evidence" value="ECO:0007669"/>
    <property type="project" value="UniProtKB-KW"/>
</dbReference>
<dbReference type="SUPFAM" id="SSF56935">
    <property type="entry name" value="Porins"/>
    <property type="match status" value="1"/>
</dbReference>
<protein>
    <submittedName>
        <fullName evidence="13">Outer membrane porin</fullName>
    </submittedName>
</protein>
<dbReference type="RefSeq" id="WP_158523210.1">
    <property type="nucleotide sequence ID" value="NZ_AQQV01000003.1"/>
</dbReference>
<dbReference type="GO" id="GO:0009279">
    <property type="term" value="C:cell outer membrane"/>
    <property type="evidence" value="ECO:0007669"/>
    <property type="project" value="UniProtKB-SubCell"/>
</dbReference>
<dbReference type="InterPro" id="IPR023614">
    <property type="entry name" value="Porin_dom_sf"/>
</dbReference>
<dbReference type="InterPro" id="IPR050298">
    <property type="entry name" value="Gram-neg_bact_OMP"/>
</dbReference>
<dbReference type="Proteomes" id="UP000192342">
    <property type="component" value="Unassembled WGS sequence"/>
</dbReference>
<feature type="domain" description="Porin" evidence="12">
    <location>
        <begin position="5"/>
        <end position="313"/>
    </location>
</feature>
<evidence type="ECO:0000256" key="9">
    <source>
        <dbReference type="ARBA" id="ARBA00023136"/>
    </source>
</evidence>
<proteinExistence type="predicted"/>
<evidence type="ECO:0000256" key="2">
    <source>
        <dbReference type="ARBA" id="ARBA00011233"/>
    </source>
</evidence>
<feature type="chain" id="PRO_5013390650" evidence="11">
    <location>
        <begin position="20"/>
        <end position="334"/>
    </location>
</feature>
<dbReference type="OrthoDB" id="8173690at2"/>
<organism evidence="13 14">
    <name type="scientific">Oceanococcus atlanticus</name>
    <dbReference type="NCBI Taxonomy" id="1317117"/>
    <lineage>
        <taxon>Bacteria</taxon>
        <taxon>Pseudomonadati</taxon>
        <taxon>Pseudomonadota</taxon>
        <taxon>Gammaproteobacteria</taxon>
        <taxon>Chromatiales</taxon>
        <taxon>Oceanococcaceae</taxon>
        <taxon>Oceanococcus</taxon>
    </lineage>
</organism>
<accession>A0A1Y1SD06</accession>
<keyword evidence="8" id="KW-0626">Porin</keyword>
<dbReference type="GO" id="GO:0006811">
    <property type="term" value="P:monoatomic ion transport"/>
    <property type="evidence" value="ECO:0007669"/>
    <property type="project" value="UniProtKB-KW"/>
</dbReference>
<reference evidence="13 14" key="1">
    <citation type="submission" date="2013-04" db="EMBL/GenBank/DDBJ databases">
        <title>Oceanococcus atlanticus 22II-S10r2 Genome Sequencing.</title>
        <authorList>
            <person name="Lai Q."/>
            <person name="Li G."/>
            <person name="Shao Z."/>
        </authorList>
    </citation>
    <scope>NUCLEOTIDE SEQUENCE [LARGE SCALE GENOMIC DNA]</scope>
    <source>
        <strain evidence="13 14">22II-S10r2</strain>
    </source>
</reference>
<keyword evidence="3" id="KW-0813">Transport</keyword>
<sequence length="334" mass="36064">MKTKATLALASLIAAPAYANVEMPHIYGRADVSINSTEEAGSDSAIQTNSNASRLGFHNTHALTDSLDVFYRLEYEVNFDERLRSEDRDMLRQRNSIVGLKGTWGSVFVGVHDTPFKKAELKVDQFSDYHLADIDEVIGGQDRISDTINYMSPKFGNLQFWAMLIPGDDEATAPGTDSGGGADGSQGDGLADAVSASVTYKHDKFQLAFAINSEIDARDSFRLSGQTKLGMFQLGALIQQSENSDGSGTDGVAYVLSGAMNITSQTKLKLQWASADEDSVEASPGSDLLVAGVDHKLAKTTKVYAYYSDRSNDVEAEEFSTIGVGIQHNFGQAK</sequence>
<dbReference type="STRING" id="1317117.ATO7_13003"/>
<dbReference type="CDD" id="cd00342">
    <property type="entry name" value="gram_neg_porins"/>
    <property type="match status" value="1"/>
</dbReference>
<evidence type="ECO:0000256" key="8">
    <source>
        <dbReference type="ARBA" id="ARBA00023114"/>
    </source>
</evidence>
<dbReference type="Pfam" id="PF13609">
    <property type="entry name" value="Porin_4"/>
    <property type="match status" value="1"/>
</dbReference>
<evidence type="ECO:0000313" key="14">
    <source>
        <dbReference type="Proteomes" id="UP000192342"/>
    </source>
</evidence>
<evidence type="ECO:0000256" key="3">
    <source>
        <dbReference type="ARBA" id="ARBA00022448"/>
    </source>
</evidence>
<evidence type="ECO:0000256" key="11">
    <source>
        <dbReference type="SAM" id="SignalP"/>
    </source>
</evidence>
<name>A0A1Y1SD06_9GAMM</name>
<dbReference type="AlphaFoldDB" id="A0A1Y1SD06"/>
<evidence type="ECO:0000256" key="10">
    <source>
        <dbReference type="ARBA" id="ARBA00023237"/>
    </source>
</evidence>
<comment type="subunit">
    <text evidence="2">Homotrimer.</text>
</comment>